<gene>
    <name evidence="2" type="ORF">GGR95_002975</name>
</gene>
<comment type="caution">
    <text evidence="2">The sequence shown here is derived from an EMBL/GenBank/DDBJ whole genome shotgun (WGS) entry which is preliminary data.</text>
</comment>
<proteinExistence type="predicted"/>
<name>A0A7W6E5W6_9RHOB</name>
<dbReference type="AlphaFoldDB" id="A0A7W6E5W6"/>
<dbReference type="RefSeq" id="WP_246423404.1">
    <property type="nucleotide sequence ID" value="NZ_JACIEI010000013.1"/>
</dbReference>
<feature type="transmembrane region" description="Helical" evidence="1">
    <location>
        <begin position="12"/>
        <end position="33"/>
    </location>
</feature>
<dbReference type="EMBL" id="JACIEI010000013">
    <property type="protein sequence ID" value="MBB3995320.1"/>
    <property type="molecule type" value="Genomic_DNA"/>
</dbReference>
<organism evidence="2 3">
    <name type="scientific">Sulfitobacter undariae</name>
    <dbReference type="NCBI Taxonomy" id="1563671"/>
    <lineage>
        <taxon>Bacteria</taxon>
        <taxon>Pseudomonadati</taxon>
        <taxon>Pseudomonadota</taxon>
        <taxon>Alphaproteobacteria</taxon>
        <taxon>Rhodobacterales</taxon>
        <taxon>Roseobacteraceae</taxon>
        <taxon>Sulfitobacter</taxon>
    </lineage>
</organism>
<keyword evidence="1" id="KW-1133">Transmembrane helix</keyword>
<keyword evidence="3" id="KW-1185">Reference proteome</keyword>
<dbReference type="Proteomes" id="UP000530268">
    <property type="component" value="Unassembled WGS sequence"/>
</dbReference>
<evidence type="ECO:0000313" key="2">
    <source>
        <dbReference type="EMBL" id="MBB3995320.1"/>
    </source>
</evidence>
<protein>
    <recommendedName>
        <fullName evidence="4">Bacteriophage holin of superfamily 6 (Holin_LLH)</fullName>
    </recommendedName>
</protein>
<accession>A0A7W6E5W6</accession>
<sequence length="118" mass="12762">MDIIKNLLTDEAFLNAAIAGLSLVLTFFLNRAVGAFQAATGIRIEEKHMRALHSAIITGVESALKEGPEAGIDNIKNSALRYARQSVPDAVRALVPGQGVMDKIAERYVMERLNRIGG</sequence>
<evidence type="ECO:0000313" key="3">
    <source>
        <dbReference type="Proteomes" id="UP000530268"/>
    </source>
</evidence>
<keyword evidence="1" id="KW-0472">Membrane</keyword>
<evidence type="ECO:0008006" key="4">
    <source>
        <dbReference type="Google" id="ProtNLM"/>
    </source>
</evidence>
<reference evidence="2 3" key="1">
    <citation type="submission" date="2020-08" db="EMBL/GenBank/DDBJ databases">
        <title>Genomic Encyclopedia of Type Strains, Phase IV (KMG-IV): sequencing the most valuable type-strain genomes for metagenomic binning, comparative biology and taxonomic classification.</title>
        <authorList>
            <person name="Goeker M."/>
        </authorList>
    </citation>
    <scope>NUCLEOTIDE SEQUENCE [LARGE SCALE GENOMIC DNA]</scope>
    <source>
        <strain evidence="2 3">DSM 102234</strain>
    </source>
</reference>
<evidence type="ECO:0000256" key="1">
    <source>
        <dbReference type="SAM" id="Phobius"/>
    </source>
</evidence>
<keyword evidence="1" id="KW-0812">Transmembrane</keyword>